<keyword evidence="19" id="KW-1185">Reference proteome</keyword>
<evidence type="ECO:0000256" key="16">
    <source>
        <dbReference type="ARBA" id="ARBA00049229"/>
    </source>
</evidence>
<dbReference type="GO" id="GO:0009097">
    <property type="term" value="P:isoleucine biosynthetic process"/>
    <property type="evidence" value="ECO:0007669"/>
    <property type="project" value="UniProtKB-UniPathway"/>
</dbReference>
<dbReference type="InterPro" id="IPR033939">
    <property type="entry name" value="BCAT_family"/>
</dbReference>
<dbReference type="PANTHER" id="PTHR11825">
    <property type="entry name" value="SUBGROUP IIII AMINOTRANSFERASE"/>
    <property type="match status" value="1"/>
</dbReference>
<dbReference type="PIRSF" id="PIRSF006468">
    <property type="entry name" value="BCAT1"/>
    <property type="match status" value="1"/>
</dbReference>
<comment type="catalytic activity">
    <reaction evidence="16">
        <text>L-leucine + 2-oxoglutarate = 4-methyl-2-oxopentanoate + L-glutamate</text>
        <dbReference type="Rhea" id="RHEA:18321"/>
        <dbReference type="ChEBI" id="CHEBI:16810"/>
        <dbReference type="ChEBI" id="CHEBI:17865"/>
        <dbReference type="ChEBI" id="CHEBI:29985"/>
        <dbReference type="ChEBI" id="CHEBI:57427"/>
        <dbReference type="EC" id="2.6.1.42"/>
    </reaction>
</comment>
<evidence type="ECO:0000313" key="19">
    <source>
        <dbReference type="Proteomes" id="UP000019760"/>
    </source>
</evidence>
<keyword evidence="9 18" id="KW-0032">Aminotransferase</keyword>
<dbReference type="AlphaFoldDB" id="A0A023D3Y1"/>
<name>A0A023D3Y1_ACIMT</name>
<evidence type="ECO:0000256" key="3">
    <source>
        <dbReference type="ARBA" id="ARBA00004824"/>
    </source>
</evidence>
<comment type="pathway">
    <text evidence="4">Amino-acid biosynthesis; L-valine biosynthesis; L-valine from pyruvate: step 4/4.</text>
</comment>
<keyword evidence="13" id="KW-0100">Branched-chain amino acid biosynthesis</keyword>
<dbReference type="InterPro" id="IPR043132">
    <property type="entry name" value="BCAT-like_C"/>
</dbReference>
<accession>A0A023D3Y1</accession>
<comment type="function">
    <text evidence="2">Acts on leucine, isoleucine and valine.</text>
</comment>
<dbReference type="UniPathway" id="UPA00047">
    <property type="reaction ID" value="UER00058"/>
</dbReference>
<dbReference type="GO" id="GO:0009099">
    <property type="term" value="P:L-valine biosynthetic process"/>
    <property type="evidence" value="ECO:0007669"/>
    <property type="project" value="UniProtKB-UniPathway"/>
</dbReference>
<evidence type="ECO:0000256" key="12">
    <source>
        <dbReference type="ARBA" id="ARBA00022898"/>
    </source>
</evidence>
<keyword evidence="10" id="KW-0028">Amino-acid biosynthesis</keyword>
<evidence type="ECO:0000256" key="7">
    <source>
        <dbReference type="ARBA" id="ARBA00013053"/>
    </source>
</evidence>
<evidence type="ECO:0000256" key="13">
    <source>
        <dbReference type="ARBA" id="ARBA00023304"/>
    </source>
</evidence>
<dbReference type="GO" id="GO:0009098">
    <property type="term" value="P:L-leucine biosynthetic process"/>
    <property type="evidence" value="ECO:0007669"/>
    <property type="project" value="UniProtKB-UniPathway"/>
</dbReference>
<dbReference type="Proteomes" id="UP000019760">
    <property type="component" value="Unassembled WGS sequence"/>
</dbReference>
<evidence type="ECO:0000256" key="10">
    <source>
        <dbReference type="ARBA" id="ARBA00022605"/>
    </source>
</evidence>
<evidence type="ECO:0000256" key="4">
    <source>
        <dbReference type="ARBA" id="ARBA00004931"/>
    </source>
</evidence>
<dbReference type="NCBIfam" id="TIGR01123">
    <property type="entry name" value="ilvE_II"/>
    <property type="match status" value="1"/>
</dbReference>
<comment type="caution">
    <text evidence="18">The sequence shown here is derived from an EMBL/GenBank/DDBJ whole genome shotgun (WGS) entry which is preliminary data.</text>
</comment>
<dbReference type="NCBIfam" id="NF009897">
    <property type="entry name" value="PRK13357.1"/>
    <property type="match status" value="1"/>
</dbReference>
<dbReference type="Pfam" id="PF01063">
    <property type="entry name" value="Aminotran_4"/>
    <property type="match status" value="1"/>
</dbReference>
<reference evidence="18 19" key="2">
    <citation type="journal article" date="2014" name="FEMS Microbiol. Lett.">
        <title>Draft genomic DNA sequence of the facultatively methylotrophic bacterium Acidomonas methanolica type strain MB58.</title>
        <authorList>
            <person name="Higashiura N."/>
            <person name="Hadano H."/>
            <person name="Hirakawa H."/>
            <person name="Matsutani M."/>
            <person name="Takabe S."/>
            <person name="Matsushita K."/>
            <person name="Azuma Y."/>
        </authorList>
    </citation>
    <scope>NUCLEOTIDE SEQUENCE [LARGE SCALE GENOMIC DNA]</scope>
    <source>
        <strain evidence="18 19">MB58</strain>
    </source>
</reference>
<dbReference type="Gene3D" id="3.20.10.10">
    <property type="entry name" value="D-amino Acid Aminotransferase, subunit A, domain 2"/>
    <property type="match status" value="1"/>
</dbReference>
<comment type="catalytic activity">
    <reaction evidence="15">
        <text>L-isoleucine + 2-oxoglutarate = (S)-3-methyl-2-oxopentanoate + L-glutamate</text>
        <dbReference type="Rhea" id="RHEA:24801"/>
        <dbReference type="ChEBI" id="CHEBI:16810"/>
        <dbReference type="ChEBI" id="CHEBI:29985"/>
        <dbReference type="ChEBI" id="CHEBI:35146"/>
        <dbReference type="ChEBI" id="CHEBI:58045"/>
        <dbReference type="EC" id="2.6.1.42"/>
    </reaction>
</comment>
<sequence length="367" mass="39774">MDVASRTSLPNFTIEPTTTPTDAATREALLAKPVFGRVFTDHMVVVRYSDEKGWHDAKVTARRPLSIDPAASVLHYAQEIFEGMKAYRLETGGIATFRPEANARRFRDSAARMAMADLPEELFVEAVDQLVRIDADWVPHGEGQSLYLRPFMISDDVFLGVKPASEYLFIVIACPVGAYFSGGAVSVWVSEAYTRAAPGGTGAAKCGGNYAASLVAQSEAKAHGCDQVLFLDSRERRFIEEMGGMNVMLLRDDDTLVTPPLTGTILPGITRASILTLAAESGMKVEEVPLDINEVFEGAASGRYREAFACGTAAVVTPIGRFRRTEGEAVFGDGKTSGQVTLKLKTMLTDLQAGRSNDAQGWVHRIL</sequence>
<proteinExistence type="inferred from homology"/>
<evidence type="ECO:0000256" key="1">
    <source>
        <dbReference type="ARBA" id="ARBA00001933"/>
    </source>
</evidence>
<reference evidence="19" key="1">
    <citation type="journal article" date="2014" name="FEMS Microbiol. Lett.">
        <title>Draft Genomic DNA Sequence of the Facultatively Methylotrophic Bacterium Acidomonas methanolica type strain MB58.</title>
        <authorList>
            <person name="Higashiura N."/>
            <person name="Hadano H."/>
            <person name="Hirakawa H."/>
            <person name="Matsutani M."/>
            <person name="Takabe S."/>
            <person name="Matsushita K."/>
            <person name="Azuma Y."/>
        </authorList>
    </citation>
    <scope>NUCLEOTIDE SEQUENCE [LARGE SCALE GENOMIC DNA]</scope>
    <source>
        <strain evidence="19">MB58</strain>
    </source>
</reference>
<dbReference type="EMBL" id="BAND01000027">
    <property type="protein sequence ID" value="GAJ28480.1"/>
    <property type="molecule type" value="Genomic_DNA"/>
</dbReference>
<evidence type="ECO:0000256" key="17">
    <source>
        <dbReference type="PIRSR" id="PIRSR006468-1"/>
    </source>
</evidence>
<comment type="pathway">
    <text evidence="5">Amino-acid biosynthesis; L-leucine biosynthesis; L-leucine from 3-methyl-2-oxobutanoate: step 4/4.</text>
</comment>
<dbReference type="OrthoDB" id="9804984at2"/>
<evidence type="ECO:0000256" key="2">
    <source>
        <dbReference type="ARBA" id="ARBA00003109"/>
    </source>
</evidence>
<evidence type="ECO:0000313" key="18">
    <source>
        <dbReference type="EMBL" id="GAJ28480.1"/>
    </source>
</evidence>
<comment type="similarity">
    <text evidence="6">Belongs to the class-IV pyridoxal-phosphate-dependent aminotransferase family.</text>
</comment>
<dbReference type="InterPro" id="IPR043131">
    <property type="entry name" value="BCAT-like_N"/>
</dbReference>
<feature type="modified residue" description="N6-(pyridoxal phosphate)lysine" evidence="17">
    <location>
        <position position="205"/>
    </location>
</feature>
<dbReference type="InterPro" id="IPR005786">
    <property type="entry name" value="B_amino_transII"/>
</dbReference>
<dbReference type="InterPro" id="IPR001544">
    <property type="entry name" value="Aminotrans_IV"/>
</dbReference>
<comment type="cofactor">
    <cofactor evidence="1">
        <name>pyridoxal 5'-phosphate</name>
        <dbReference type="ChEBI" id="CHEBI:597326"/>
    </cofactor>
</comment>
<gene>
    <name evidence="18" type="ORF">Amme_027_031</name>
</gene>
<dbReference type="CDD" id="cd01557">
    <property type="entry name" value="BCAT_beta_family"/>
    <property type="match status" value="1"/>
</dbReference>
<dbReference type="Gene3D" id="3.30.470.10">
    <property type="match status" value="1"/>
</dbReference>
<keyword evidence="12" id="KW-0663">Pyridoxal phosphate</keyword>
<dbReference type="SUPFAM" id="SSF56752">
    <property type="entry name" value="D-aminoacid aminotransferase-like PLP-dependent enzymes"/>
    <property type="match status" value="1"/>
</dbReference>
<dbReference type="InterPro" id="IPR036038">
    <property type="entry name" value="Aminotransferase-like"/>
</dbReference>
<evidence type="ECO:0000256" key="14">
    <source>
        <dbReference type="ARBA" id="ARBA00048212"/>
    </source>
</evidence>
<dbReference type="PANTHER" id="PTHR11825:SF44">
    <property type="entry name" value="BRANCHED-CHAIN-AMINO-ACID AMINOTRANSFERASE"/>
    <property type="match status" value="1"/>
</dbReference>
<dbReference type="UniPathway" id="UPA00048">
    <property type="reaction ID" value="UER00073"/>
</dbReference>
<dbReference type="RefSeq" id="WP_042057135.1">
    <property type="nucleotide sequence ID" value="NZ_BAND01000027.1"/>
</dbReference>
<evidence type="ECO:0000256" key="5">
    <source>
        <dbReference type="ARBA" id="ARBA00005072"/>
    </source>
</evidence>
<comment type="catalytic activity">
    <reaction evidence="14">
        <text>L-valine + 2-oxoglutarate = 3-methyl-2-oxobutanoate + L-glutamate</text>
        <dbReference type="Rhea" id="RHEA:24813"/>
        <dbReference type="ChEBI" id="CHEBI:11851"/>
        <dbReference type="ChEBI" id="CHEBI:16810"/>
        <dbReference type="ChEBI" id="CHEBI:29985"/>
        <dbReference type="ChEBI" id="CHEBI:57762"/>
        <dbReference type="EC" id="2.6.1.42"/>
    </reaction>
</comment>
<organism evidence="18 19">
    <name type="scientific">Acidomonas methanolica NBRC 104435</name>
    <dbReference type="NCBI Taxonomy" id="1231351"/>
    <lineage>
        <taxon>Bacteria</taxon>
        <taxon>Pseudomonadati</taxon>
        <taxon>Pseudomonadota</taxon>
        <taxon>Alphaproteobacteria</taxon>
        <taxon>Acetobacterales</taxon>
        <taxon>Acetobacteraceae</taxon>
        <taxon>Acidomonas</taxon>
    </lineage>
</organism>
<keyword evidence="11 18" id="KW-0808">Transferase</keyword>
<protein>
    <recommendedName>
        <fullName evidence="8">Probable branched-chain-amino-acid aminotransferase</fullName>
        <ecNumber evidence="7">2.6.1.42</ecNumber>
    </recommendedName>
</protein>
<dbReference type="EC" id="2.6.1.42" evidence="7"/>
<evidence type="ECO:0000256" key="11">
    <source>
        <dbReference type="ARBA" id="ARBA00022679"/>
    </source>
</evidence>
<dbReference type="UniPathway" id="UPA00049">
    <property type="reaction ID" value="UER00062"/>
</dbReference>
<evidence type="ECO:0000256" key="8">
    <source>
        <dbReference type="ARBA" id="ARBA00014472"/>
    </source>
</evidence>
<evidence type="ECO:0000256" key="15">
    <source>
        <dbReference type="ARBA" id="ARBA00048798"/>
    </source>
</evidence>
<evidence type="ECO:0000256" key="9">
    <source>
        <dbReference type="ARBA" id="ARBA00022576"/>
    </source>
</evidence>
<evidence type="ECO:0000256" key="6">
    <source>
        <dbReference type="ARBA" id="ARBA00009320"/>
    </source>
</evidence>
<dbReference type="GO" id="GO:0004084">
    <property type="term" value="F:branched-chain-amino-acid transaminase activity"/>
    <property type="evidence" value="ECO:0007669"/>
    <property type="project" value="UniProtKB-EC"/>
</dbReference>
<comment type="pathway">
    <text evidence="3">Amino-acid biosynthesis; L-isoleucine biosynthesis; L-isoleucine from 2-oxobutanoate: step 4/4.</text>
</comment>